<name>A0ABV7YTP7_9BACT</name>
<evidence type="ECO:0000259" key="2">
    <source>
        <dbReference type="Pfam" id="PF13439"/>
    </source>
</evidence>
<dbReference type="GO" id="GO:0016757">
    <property type="term" value="F:glycosyltransferase activity"/>
    <property type="evidence" value="ECO:0007669"/>
    <property type="project" value="UniProtKB-KW"/>
</dbReference>
<dbReference type="Gene3D" id="3.40.50.2000">
    <property type="entry name" value="Glycogen Phosphorylase B"/>
    <property type="match status" value="2"/>
</dbReference>
<keyword evidence="4" id="KW-1185">Reference proteome</keyword>
<evidence type="ECO:0000259" key="1">
    <source>
        <dbReference type="Pfam" id="PF00534"/>
    </source>
</evidence>
<feature type="domain" description="Glycosyl transferase family 1" evidence="1">
    <location>
        <begin position="196"/>
        <end position="362"/>
    </location>
</feature>
<dbReference type="PANTHER" id="PTHR12526:SF630">
    <property type="entry name" value="GLYCOSYLTRANSFERASE"/>
    <property type="match status" value="1"/>
</dbReference>
<accession>A0ABV7YTP7</accession>
<proteinExistence type="predicted"/>
<comment type="caution">
    <text evidence="3">The sequence shown here is derived from an EMBL/GenBank/DDBJ whole genome shotgun (WGS) entry which is preliminary data.</text>
</comment>
<dbReference type="Pfam" id="PF00534">
    <property type="entry name" value="Glycos_transf_1"/>
    <property type="match status" value="1"/>
</dbReference>
<dbReference type="Pfam" id="PF13439">
    <property type="entry name" value="Glyco_transf_4"/>
    <property type="match status" value="1"/>
</dbReference>
<keyword evidence="3" id="KW-0328">Glycosyltransferase</keyword>
<feature type="domain" description="Glycosyltransferase subfamily 4-like N-terminal" evidence="2">
    <location>
        <begin position="19"/>
        <end position="182"/>
    </location>
</feature>
<dbReference type="EC" id="2.4.-.-" evidence="3"/>
<evidence type="ECO:0000313" key="4">
    <source>
        <dbReference type="Proteomes" id="UP001595616"/>
    </source>
</evidence>
<dbReference type="PANTHER" id="PTHR12526">
    <property type="entry name" value="GLYCOSYLTRANSFERASE"/>
    <property type="match status" value="1"/>
</dbReference>
<dbReference type="InterPro" id="IPR001296">
    <property type="entry name" value="Glyco_trans_1"/>
</dbReference>
<protein>
    <submittedName>
        <fullName evidence="3">Glycosyltransferase family 4 protein</fullName>
        <ecNumber evidence="3">2.4.-.-</ecNumber>
    </submittedName>
</protein>
<sequence>MNTNKSNILFVSHDANRAGAQIFLLNIMLHLKKEGHDVKLLLVDEWGDLKATFQENFKTYILNKQESNTSKLSKFKEVFKEKQTVFEEIKADRNIDFIYVNTIASVHILEQLKLIFKVPVITHIHELSYSISQYGPTDAYHILEKFSDKIIACSAAVAHNLFLENENLKSKTEVVHSFVDNEKVLTVKDKNKPKIFREKIGIKDNEILVGACGNADWRKATDIFVQIAARTSNINPKIHFVWIGIKKDTEYFKQLEYDAKKLGADQKIIWVSPTPEAISFINALDIFLVCSREDPFPLVMLEAALCEKPIVGFKNTGGAEEFIGTDAGILAEYLNIDEISEQLISLSTNSEQIHKLGKNAQTKVIQNFSFDMSIQKIQKILNTFG</sequence>
<dbReference type="CDD" id="cd03801">
    <property type="entry name" value="GT4_PimA-like"/>
    <property type="match status" value="1"/>
</dbReference>
<organism evidence="3 4">
    <name type="scientific">Lacihabitans lacunae</name>
    <dbReference type="NCBI Taxonomy" id="1028214"/>
    <lineage>
        <taxon>Bacteria</taxon>
        <taxon>Pseudomonadati</taxon>
        <taxon>Bacteroidota</taxon>
        <taxon>Cytophagia</taxon>
        <taxon>Cytophagales</taxon>
        <taxon>Leadbetterellaceae</taxon>
        <taxon>Lacihabitans</taxon>
    </lineage>
</organism>
<dbReference type="InterPro" id="IPR028098">
    <property type="entry name" value="Glyco_trans_4-like_N"/>
</dbReference>
<keyword evidence="3" id="KW-0808">Transferase</keyword>
<dbReference type="RefSeq" id="WP_379834772.1">
    <property type="nucleotide sequence ID" value="NZ_JBHRYQ010000001.1"/>
</dbReference>
<reference evidence="4" key="1">
    <citation type="journal article" date="2019" name="Int. J. Syst. Evol. Microbiol.">
        <title>The Global Catalogue of Microorganisms (GCM) 10K type strain sequencing project: providing services to taxonomists for standard genome sequencing and annotation.</title>
        <authorList>
            <consortium name="The Broad Institute Genomics Platform"/>
            <consortium name="The Broad Institute Genome Sequencing Center for Infectious Disease"/>
            <person name="Wu L."/>
            <person name="Ma J."/>
        </authorList>
    </citation>
    <scope>NUCLEOTIDE SEQUENCE [LARGE SCALE GENOMIC DNA]</scope>
    <source>
        <strain evidence="4">CECT 7956</strain>
    </source>
</reference>
<dbReference type="EMBL" id="JBHRYQ010000001">
    <property type="protein sequence ID" value="MFC3809558.1"/>
    <property type="molecule type" value="Genomic_DNA"/>
</dbReference>
<gene>
    <name evidence="3" type="ORF">ACFOOI_02745</name>
</gene>
<evidence type="ECO:0000313" key="3">
    <source>
        <dbReference type="EMBL" id="MFC3809558.1"/>
    </source>
</evidence>
<dbReference type="Proteomes" id="UP001595616">
    <property type="component" value="Unassembled WGS sequence"/>
</dbReference>
<dbReference type="SUPFAM" id="SSF53756">
    <property type="entry name" value="UDP-Glycosyltransferase/glycogen phosphorylase"/>
    <property type="match status" value="1"/>
</dbReference>